<dbReference type="Proteomes" id="UP001501729">
    <property type="component" value="Unassembled WGS sequence"/>
</dbReference>
<organism evidence="2 3">
    <name type="scientific">Haladaptatus pallidirubidus</name>
    <dbReference type="NCBI Taxonomy" id="1008152"/>
    <lineage>
        <taxon>Archaea</taxon>
        <taxon>Methanobacteriati</taxon>
        <taxon>Methanobacteriota</taxon>
        <taxon>Stenosarchaea group</taxon>
        <taxon>Halobacteria</taxon>
        <taxon>Halobacteriales</taxon>
        <taxon>Haladaptataceae</taxon>
        <taxon>Haladaptatus</taxon>
    </lineage>
</organism>
<sequence>MNGGTEMFNRRDMLKTGVAVGVGSGIVSGQSADGVAFSAGRMSGQQQSQSVQTDAQGTAMVVQEGEMMRFVVLVTEIENVTQAHIHRGAVGEDGPVVVWLYPGPKRTNPQLVAGRFDGVLSSGQFSAADFVGPLEGEPLDALVTAIEDGNAYVNVHTEANPDGEIRGQLSPTSDARVRFRQNVEINASNSLDVSRSVNLQVRES</sequence>
<feature type="domain" description="CHRD" evidence="1">
    <location>
        <begin position="35"/>
        <end position="171"/>
    </location>
</feature>
<dbReference type="RefSeq" id="WP_390184193.1">
    <property type="nucleotide sequence ID" value="NZ_JBHMAI010000001.1"/>
</dbReference>
<dbReference type="InterPro" id="IPR010895">
    <property type="entry name" value="CHRD"/>
</dbReference>
<keyword evidence="3" id="KW-1185">Reference proteome</keyword>
<evidence type="ECO:0000313" key="3">
    <source>
        <dbReference type="Proteomes" id="UP001501729"/>
    </source>
</evidence>
<dbReference type="Pfam" id="PF07452">
    <property type="entry name" value="CHRD"/>
    <property type="match status" value="1"/>
</dbReference>
<accession>A0AAV3UKL3</accession>
<name>A0AAV3UKL3_9EURY</name>
<gene>
    <name evidence="2" type="ORF">GCM10025751_35190</name>
</gene>
<evidence type="ECO:0000313" key="2">
    <source>
        <dbReference type="EMBL" id="GAA5055499.1"/>
    </source>
</evidence>
<dbReference type="EMBL" id="BAABKX010000015">
    <property type="protein sequence ID" value="GAA5055499.1"/>
    <property type="molecule type" value="Genomic_DNA"/>
</dbReference>
<dbReference type="SMART" id="SM00754">
    <property type="entry name" value="CHRD"/>
    <property type="match status" value="1"/>
</dbReference>
<proteinExistence type="predicted"/>
<protein>
    <recommendedName>
        <fullName evidence="1">CHRD domain-containing protein</fullName>
    </recommendedName>
</protein>
<dbReference type="AlphaFoldDB" id="A0AAV3UKL3"/>
<reference evidence="2 3" key="1">
    <citation type="journal article" date="2019" name="Int. J. Syst. Evol. Microbiol.">
        <title>The Global Catalogue of Microorganisms (GCM) 10K type strain sequencing project: providing services to taxonomists for standard genome sequencing and annotation.</title>
        <authorList>
            <consortium name="The Broad Institute Genomics Platform"/>
            <consortium name="The Broad Institute Genome Sequencing Center for Infectious Disease"/>
            <person name="Wu L."/>
            <person name="Ma J."/>
        </authorList>
    </citation>
    <scope>NUCLEOTIDE SEQUENCE [LARGE SCALE GENOMIC DNA]</scope>
    <source>
        <strain evidence="2 3">JCM 17504</strain>
    </source>
</reference>
<evidence type="ECO:0000259" key="1">
    <source>
        <dbReference type="SMART" id="SM00754"/>
    </source>
</evidence>
<comment type="caution">
    <text evidence="2">The sequence shown here is derived from an EMBL/GenBank/DDBJ whole genome shotgun (WGS) entry which is preliminary data.</text>
</comment>